<evidence type="ECO:0000313" key="1">
    <source>
        <dbReference type="EMBL" id="KDN85864.1"/>
    </source>
</evidence>
<dbReference type="eggNOG" id="COG0510">
    <property type="taxonomic scope" value="Bacteria"/>
</dbReference>
<dbReference type="EMBL" id="JNBY01000077">
    <property type="protein sequence ID" value="KDN85864.1"/>
    <property type="molecule type" value="Genomic_DNA"/>
</dbReference>
<evidence type="ECO:0008006" key="3">
    <source>
        <dbReference type="Google" id="ProtNLM"/>
    </source>
</evidence>
<organism evidence="1 2">
    <name type="scientific">Kitasatospora cheerisanensis KCTC 2395</name>
    <dbReference type="NCBI Taxonomy" id="1348663"/>
    <lineage>
        <taxon>Bacteria</taxon>
        <taxon>Bacillati</taxon>
        <taxon>Actinomycetota</taxon>
        <taxon>Actinomycetes</taxon>
        <taxon>Kitasatosporales</taxon>
        <taxon>Streptomycetaceae</taxon>
        <taxon>Kitasatospora</taxon>
    </lineage>
</organism>
<accession>A0A066Z0U2</accession>
<sequence length="62" mass="6759">MPEVAGRVQREFAEDLQSRSGKLAQLLFCANVLRAHARSGKAMPFTEPAQEASGRLITELSS</sequence>
<proteinExistence type="predicted"/>
<reference evidence="1 2" key="1">
    <citation type="submission" date="2014-05" db="EMBL/GenBank/DDBJ databases">
        <title>Draft Genome Sequence of Kitasatospora cheerisanensis KCTC 2395.</title>
        <authorList>
            <person name="Nam D.H."/>
        </authorList>
    </citation>
    <scope>NUCLEOTIDE SEQUENCE [LARGE SCALE GENOMIC DNA]</scope>
    <source>
        <strain evidence="1 2">KCTC 2395</strain>
    </source>
</reference>
<dbReference type="Proteomes" id="UP000027178">
    <property type="component" value="Unassembled WGS sequence"/>
</dbReference>
<dbReference type="HOGENOM" id="CLU_2898243_0_0_11"/>
<protein>
    <recommendedName>
        <fullName evidence="3">Transposase</fullName>
    </recommendedName>
</protein>
<gene>
    <name evidence="1" type="ORF">KCH_23800</name>
</gene>
<keyword evidence="2" id="KW-1185">Reference proteome</keyword>
<name>A0A066Z0U2_9ACTN</name>
<dbReference type="AlphaFoldDB" id="A0A066Z0U2"/>
<comment type="caution">
    <text evidence="1">The sequence shown here is derived from an EMBL/GenBank/DDBJ whole genome shotgun (WGS) entry which is preliminary data.</text>
</comment>
<evidence type="ECO:0000313" key="2">
    <source>
        <dbReference type="Proteomes" id="UP000027178"/>
    </source>
</evidence>
<dbReference type="PATRIC" id="fig|1348663.4.peg.2306"/>